<feature type="transmembrane region" description="Helical" evidence="7">
    <location>
        <begin position="324"/>
        <end position="342"/>
    </location>
</feature>
<evidence type="ECO:0000256" key="1">
    <source>
        <dbReference type="ARBA" id="ARBA00004651"/>
    </source>
</evidence>
<evidence type="ECO:0000256" key="4">
    <source>
        <dbReference type="ARBA" id="ARBA00022692"/>
    </source>
</evidence>
<feature type="transmembrane region" description="Helical" evidence="7">
    <location>
        <begin position="268"/>
        <end position="286"/>
    </location>
</feature>
<feature type="transmembrane region" description="Helical" evidence="7">
    <location>
        <begin position="177"/>
        <end position="198"/>
    </location>
</feature>
<evidence type="ECO:0000256" key="7">
    <source>
        <dbReference type="SAM" id="Phobius"/>
    </source>
</evidence>
<gene>
    <name evidence="9" type="ORF">ACFFRI_17150</name>
</gene>
<dbReference type="InterPro" id="IPR011701">
    <property type="entry name" value="MFS"/>
</dbReference>
<protein>
    <submittedName>
        <fullName evidence="9">MFS transporter</fullName>
    </submittedName>
</protein>
<reference evidence="9 10" key="1">
    <citation type="submission" date="2024-09" db="EMBL/GenBank/DDBJ databases">
        <authorList>
            <person name="Sun Q."/>
            <person name="Mori K."/>
        </authorList>
    </citation>
    <scope>NUCLEOTIDE SEQUENCE [LARGE SCALE GENOMIC DNA]</scope>
    <source>
        <strain evidence="9 10">JCM 9626</strain>
    </source>
</reference>
<feature type="transmembrane region" description="Helical" evidence="7">
    <location>
        <begin position="392"/>
        <end position="412"/>
    </location>
</feature>
<dbReference type="PROSITE" id="PS50850">
    <property type="entry name" value="MFS"/>
    <property type="match status" value="1"/>
</dbReference>
<keyword evidence="3" id="KW-1003">Cell membrane</keyword>
<dbReference type="EMBL" id="JBHMDG010000025">
    <property type="protein sequence ID" value="MFB9314788.1"/>
    <property type="molecule type" value="Genomic_DNA"/>
</dbReference>
<keyword evidence="5 7" id="KW-1133">Transmembrane helix</keyword>
<feature type="transmembrane region" description="Helical" evidence="7">
    <location>
        <begin position="298"/>
        <end position="318"/>
    </location>
</feature>
<keyword evidence="4 7" id="KW-0812">Transmembrane</keyword>
<dbReference type="InterPro" id="IPR036259">
    <property type="entry name" value="MFS_trans_sf"/>
</dbReference>
<dbReference type="PANTHER" id="PTHR23517:SF2">
    <property type="entry name" value="MULTIDRUG RESISTANCE PROTEIN MDTH"/>
    <property type="match status" value="1"/>
</dbReference>
<feature type="transmembrane region" description="Helical" evidence="7">
    <location>
        <begin position="26"/>
        <end position="48"/>
    </location>
</feature>
<feature type="domain" description="Major facilitator superfamily (MFS) profile" evidence="8">
    <location>
        <begin position="23"/>
        <end position="417"/>
    </location>
</feature>
<sequence length="430" mass="44655">MTTTPDAPSRPGLGSFWRELPREARLLLTIVAIEFIGTGLVLPFHVVYLNEVRGFGLSDVGLMLALPPLAGFVLTGPAGVAIDRLGARVMLLTCLVLMMSGNLVLAFSETIPVASIGLALTGIAFGISWPASQSLIAGVVPRESRQRYFGVNFALLNLGIGIGGIAGGLLVDVDRTSTFQAIYLGDALSYLPALGLLLGPLRHVAGRPVHDPETAEAAVGYLAVLRRPAVLPLLVLSFVGAFVGYAQLNTGMPAFARAVGEVSTRGLGFAFAANTAVIVVLQLVVLRHIDGLRRTRVIAAMGVVWALAWLVLGASGLVSGTIGATLLVAAFASVFAFGETLLQPTIPAIVNDLAPDHLRGRYNALSSASFSLPSIIAPPFAGFLIDHGLAEVYIGVLVVGSIGVAALSVLVVEPRLPGDVNGVKTDPPAL</sequence>
<organism evidence="9 10">
    <name type="scientific">Nocardioides plantarum</name>
    <dbReference type="NCBI Taxonomy" id="29299"/>
    <lineage>
        <taxon>Bacteria</taxon>
        <taxon>Bacillati</taxon>
        <taxon>Actinomycetota</taxon>
        <taxon>Actinomycetes</taxon>
        <taxon>Propionibacteriales</taxon>
        <taxon>Nocardioidaceae</taxon>
        <taxon>Nocardioides</taxon>
    </lineage>
</organism>
<feature type="transmembrane region" description="Helical" evidence="7">
    <location>
        <begin position="113"/>
        <end position="136"/>
    </location>
</feature>
<dbReference type="SUPFAM" id="SSF103473">
    <property type="entry name" value="MFS general substrate transporter"/>
    <property type="match status" value="1"/>
</dbReference>
<proteinExistence type="predicted"/>
<feature type="transmembrane region" description="Helical" evidence="7">
    <location>
        <begin position="229"/>
        <end position="248"/>
    </location>
</feature>
<evidence type="ECO:0000313" key="10">
    <source>
        <dbReference type="Proteomes" id="UP001589750"/>
    </source>
</evidence>
<accession>A0ABV5KF95</accession>
<evidence type="ECO:0000313" key="9">
    <source>
        <dbReference type="EMBL" id="MFB9314788.1"/>
    </source>
</evidence>
<dbReference type="PANTHER" id="PTHR23517">
    <property type="entry name" value="RESISTANCE PROTEIN MDTM, PUTATIVE-RELATED-RELATED"/>
    <property type="match status" value="1"/>
</dbReference>
<comment type="caution">
    <text evidence="9">The sequence shown here is derived from an EMBL/GenBank/DDBJ whole genome shotgun (WGS) entry which is preliminary data.</text>
</comment>
<feature type="transmembrane region" description="Helical" evidence="7">
    <location>
        <begin position="148"/>
        <end position="171"/>
    </location>
</feature>
<keyword evidence="2" id="KW-0813">Transport</keyword>
<feature type="transmembrane region" description="Helical" evidence="7">
    <location>
        <begin position="362"/>
        <end position="380"/>
    </location>
</feature>
<evidence type="ECO:0000256" key="3">
    <source>
        <dbReference type="ARBA" id="ARBA00022475"/>
    </source>
</evidence>
<feature type="transmembrane region" description="Helical" evidence="7">
    <location>
        <begin position="89"/>
        <end position="107"/>
    </location>
</feature>
<comment type="subcellular location">
    <subcellularLocation>
        <location evidence="1">Cell membrane</location>
        <topology evidence="1">Multi-pass membrane protein</topology>
    </subcellularLocation>
</comment>
<dbReference type="InterPro" id="IPR020846">
    <property type="entry name" value="MFS_dom"/>
</dbReference>
<feature type="transmembrane region" description="Helical" evidence="7">
    <location>
        <begin position="60"/>
        <end position="82"/>
    </location>
</feature>
<evidence type="ECO:0000256" key="2">
    <source>
        <dbReference type="ARBA" id="ARBA00022448"/>
    </source>
</evidence>
<dbReference type="InterPro" id="IPR050171">
    <property type="entry name" value="MFS_Transporters"/>
</dbReference>
<evidence type="ECO:0000256" key="5">
    <source>
        <dbReference type="ARBA" id="ARBA00022989"/>
    </source>
</evidence>
<keyword evidence="6 7" id="KW-0472">Membrane</keyword>
<evidence type="ECO:0000259" key="8">
    <source>
        <dbReference type="PROSITE" id="PS50850"/>
    </source>
</evidence>
<evidence type="ECO:0000256" key="6">
    <source>
        <dbReference type="ARBA" id="ARBA00023136"/>
    </source>
</evidence>
<dbReference type="Gene3D" id="1.20.1250.20">
    <property type="entry name" value="MFS general substrate transporter like domains"/>
    <property type="match status" value="1"/>
</dbReference>
<dbReference type="Pfam" id="PF07690">
    <property type="entry name" value="MFS_1"/>
    <property type="match status" value="1"/>
</dbReference>
<name>A0ABV5KF95_9ACTN</name>
<keyword evidence="10" id="KW-1185">Reference proteome</keyword>
<dbReference type="RefSeq" id="WP_140008245.1">
    <property type="nucleotide sequence ID" value="NZ_JBHMDG010000025.1"/>
</dbReference>
<dbReference type="Proteomes" id="UP001589750">
    <property type="component" value="Unassembled WGS sequence"/>
</dbReference>